<dbReference type="HOGENOM" id="CLU_728417_0_0_1"/>
<protein>
    <submittedName>
        <fullName evidence="1">Uncharacterized protein</fullName>
    </submittedName>
</protein>
<sequence length="380" mass="42178">MESSLFSPVTSQALTTARRCGWRSSHRFAPAMVCASTTLSRSVCSSERGCAGGAAHGLSLEDGGSWRAGSGKLPRQLVPAQGLLCCSWRRDAAVEEDPWWWQPAGGTQAWALFPMAWAMAVLGLLGANGPVRPTALAWATALTQPAQVCTAQLTFPFLLCLNPSVQFLGVTWPAPKPTPPYLCITSRHRLPPCRATPAGSGSGFGKEMSKLLSMLVMFWTLLGGRDKRLLFVLYKVPIAEHPPSQDKDSKDSLARTPRRRVEEELKAGKCARVALKDFDRLKDLYGINWRREHLKIFCHRKRDVHAMLYRNWKEIDSGTRAYLDEENISYDSERFPTVYEGPFFIEGKSANGHTVRCYFVDAGDIDGFFSARIVPNEPPN</sequence>
<dbReference type="AlphaFoldDB" id="B8BK12"/>
<dbReference type="EMBL" id="CM000136">
    <property type="protein sequence ID" value="EEC67998.1"/>
    <property type="molecule type" value="Genomic_DNA"/>
</dbReference>
<proteinExistence type="predicted"/>
<dbReference type="Gramene" id="BGIOSGA035111-TA">
    <property type="protein sequence ID" value="BGIOSGA035111-PA"/>
    <property type="gene ID" value="BGIOSGA035111"/>
</dbReference>
<keyword evidence="2" id="KW-1185">Reference proteome</keyword>
<dbReference type="OMA" id="MAWAMEA"/>
<gene>
    <name evidence="1" type="ORF">OsI_35782</name>
</gene>
<name>B8BK12_ORYSI</name>
<organism evidence="1 2">
    <name type="scientific">Oryza sativa subsp. indica</name>
    <name type="common">Rice</name>
    <dbReference type="NCBI Taxonomy" id="39946"/>
    <lineage>
        <taxon>Eukaryota</taxon>
        <taxon>Viridiplantae</taxon>
        <taxon>Streptophyta</taxon>
        <taxon>Embryophyta</taxon>
        <taxon>Tracheophyta</taxon>
        <taxon>Spermatophyta</taxon>
        <taxon>Magnoliopsida</taxon>
        <taxon>Liliopsida</taxon>
        <taxon>Poales</taxon>
        <taxon>Poaceae</taxon>
        <taxon>BOP clade</taxon>
        <taxon>Oryzoideae</taxon>
        <taxon>Oryzeae</taxon>
        <taxon>Oryzinae</taxon>
        <taxon>Oryza</taxon>
        <taxon>Oryza sativa</taxon>
    </lineage>
</organism>
<evidence type="ECO:0000313" key="2">
    <source>
        <dbReference type="Proteomes" id="UP000007015"/>
    </source>
</evidence>
<dbReference type="Proteomes" id="UP000007015">
    <property type="component" value="Chromosome 11"/>
</dbReference>
<accession>B8BK12</accession>
<evidence type="ECO:0000313" key="1">
    <source>
        <dbReference type="EMBL" id="EEC67998.1"/>
    </source>
</evidence>
<reference evidence="1 2" key="1">
    <citation type="journal article" date="2005" name="PLoS Biol.">
        <title>The genomes of Oryza sativa: a history of duplications.</title>
        <authorList>
            <person name="Yu J."/>
            <person name="Wang J."/>
            <person name="Lin W."/>
            <person name="Li S."/>
            <person name="Li H."/>
            <person name="Zhou J."/>
            <person name="Ni P."/>
            <person name="Dong W."/>
            <person name="Hu S."/>
            <person name="Zeng C."/>
            <person name="Zhang J."/>
            <person name="Zhang Y."/>
            <person name="Li R."/>
            <person name="Xu Z."/>
            <person name="Li S."/>
            <person name="Li X."/>
            <person name="Zheng H."/>
            <person name="Cong L."/>
            <person name="Lin L."/>
            <person name="Yin J."/>
            <person name="Geng J."/>
            <person name="Li G."/>
            <person name="Shi J."/>
            <person name="Liu J."/>
            <person name="Lv H."/>
            <person name="Li J."/>
            <person name="Wang J."/>
            <person name="Deng Y."/>
            <person name="Ran L."/>
            <person name="Shi X."/>
            <person name="Wang X."/>
            <person name="Wu Q."/>
            <person name="Li C."/>
            <person name="Ren X."/>
            <person name="Wang J."/>
            <person name="Wang X."/>
            <person name="Li D."/>
            <person name="Liu D."/>
            <person name="Zhang X."/>
            <person name="Ji Z."/>
            <person name="Zhao W."/>
            <person name="Sun Y."/>
            <person name="Zhang Z."/>
            <person name="Bao J."/>
            <person name="Han Y."/>
            <person name="Dong L."/>
            <person name="Ji J."/>
            <person name="Chen P."/>
            <person name="Wu S."/>
            <person name="Liu J."/>
            <person name="Xiao Y."/>
            <person name="Bu D."/>
            <person name="Tan J."/>
            <person name="Yang L."/>
            <person name="Ye C."/>
            <person name="Zhang J."/>
            <person name="Xu J."/>
            <person name="Zhou Y."/>
            <person name="Yu Y."/>
            <person name="Zhang B."/>
            <person name="Zhuang S."/>
            <person name="Wei H."/>
            <person name="Liu B."/>
            <person name="Lei M."/>
            <person name="Yu H."/>
            <person name="Li Y."/>
            <person name="Xu H."/>
            <person name="Wei S."/>
            <person name="He X."/>
            <person name="Fang L."/>
            <person name="Zhang Z."/>
            <person name="Zhang Y."/>
            <person name="Huang X."/>
            <person name="Su Z."/>
            <person name="Tong W."/>
            <person name="Li J."/>
            <person name="Tong Z."/>
            <person name="Li S."/>
            <person name="Ye J."/>
            <person name="Wang L."/>
            <person name="Fang L."/>
            <person name="Lei T."/>
            <person name="Chen C."/>
            <person name="Chen H."/>
            <person name="Xu Z."/>
            <person name="Li H."/>
            <person name="Huang H."/>
            <person name="Zhang F."/>
            <person name="Xu H."/>
            <person name="Li N."/>
            <person name="Zhao C."/>
            <person name="Li S."/>
            <person name="Dong L."/>
            <person name="Huang Y."/>
            <person name="Li L."/>
            <person name="Xi Y."/>
            <person name="Qi Q."/>
            <person name="Li W."/>
            <person name="Zhang B."/>
            <person name="Hu W."/>
            <person name="Zhang Y."/>
            <person name="Tian X."/>
            <person name="Jiao Y."/>
            <person name="Liang X."/>
            <person name="Jin J."/>
            <person name="Gao L."/>
            <person name="Zheng W."/>
            <person name="Hao B."/>
            <person name="Liu S."/>
            <person name="Wang W."/>
            <person name="Yuan L."/>
            <person name="Cao M."/>
            <person name="McDermott J."/>
            <person name="Samudrala R."/>
            <person name="Wang J."/>
            <person name="Wong G.K."/>
            <person name="Yang H."/>
        </authorList>
    </citation>
    <scope>NUCLEOTIDE SEQUENCE [LARGE SCALE GENOMIC DNA]</scope>
    <source>
        <strain evidence="2">cv. 93-11</strain>
    </source>
</reference>